<dbReference type="Proteomes" id="UP000005938">
    <property type="component" value="Unassembled WGS sequence"/>
</dbReference>
<dbReference type="AlphaFoldDB" id="I0WIE2"/>
<keyword evidence="2" id="KW-1185">Reference proteome</keyword>
<accession>I0WIE2</accession>
<name>I0WIE2_9FLAO</name>
<dbReference type="RefSeq" id="WP_008237842.1">
    <property type="nucleotide sequence ID" value="NZ_AJJU01000003.1"/>
</dbReference>
<evidence type="ECO:0000313" key="2">
    <source>
        <dbReference type="Proteomes" id="UP000005938"/>
    </source>
</evidence>
<dbReference type="OrthoDB" id="3240019at2"/>
<gene>
    <name evidence="1" type="ORF">W5A_04409</name>
</gene>
<sequence length="291" mass="34215">MKIESFLRAKDDIKTLFEQAPHLSYTRNDLIDIFDRYRLEWNIAAYRNYKHFLSFLEANDILHKEKLIHQSSGSVKQLWNKSHATHFQKGLTIKKDGYLSNFSAMQIHQITLQIPKTIFVSFDQYGSYNTDTIHLEQAAVDKAFSKPQRMTTEIYKSEEDSYRYTFLQKKTNSIDVGVKTIKKIRVTDLERTLIDIAVRPAYSGGVFEVLEAFKNALKDVDLNILDHYLNQLDYIYPYHQLIGFYLEKAGCNNKLLSLFLDKKTDINFYLTYNMSKTKLNEKWGIYFPMGF</sequence>
<dbReference type="EMBL" id="AJJU01000003">
    <property type="protein sequence ID" value="EID76158.1"/>
    <property type="molecule type" value="Genomic_DNA"/>
</dbReference>
<organism evidence="1 2">
    <name type="scientific">Imtechella halotolerans K1</name>
    <dbReference type="NCBI Taxonomy" id="946077"/>
    <lineage>
        <taxon>Bacteria</taxon>
        <taxon>Pseudomonadati</taxon>
        <taxon>Bacteroidota</taxon>
        <taxon>Flavobacteriia</taxon>
        <taxon>Flavobacteriales</taxon>
        <taxon>Flavobacteriaceae</taxon>
        <taxon>Imtechella</taxon>
    </lineage>
</organism>
<protein>
    <recommendedName>
        <fullName evidence="3">AbiEi antitoxin C-terminal domain-containing protein</fullName>
    </recommendedName>
</protein>
<proteinExistence type="predicted"/>
<reference evidence="1 2" key="1">
    <citation type="journal article" date="2012" name="J. Bacteriol.">
        <title>Genome Sequence of the Halotolerant Bacterium Imtechella halotolerans K1T.</title>
        <authorList>
            <person name="Kumar S."/>
            <person name="Vikram S."/>
            <person name="Subramanian S."/>
            <person name="Raghava G.P."/>
            <person name="Pinnaka A.K."/>
        </authorList>
    </citation>
    <scope>NUCLEOTIDE SEQUENCE [LARGE SCALE GENOMIC DNA]</scope>
    <source>
        <strain evidence="1 2">K1</strain>
    </source>
</reference>
<dbReference type="eggNOG" id="COG5340">
    <property type="taxonomic scope" value="Bacteria"/>
</dbReference>
<comment type="caution">
    <text evidence="1">The sequence shown here is derived from an EMBL/GenBank/DDBJ whole genome shotgun (WGS) entry which is preliminary data.</text>
</comment>
<evidence type="ECO:0000313" key="1">
    <source>
        <dbReference type="EMBL" id="EID76158.1"/>
    </source>
</evidence>
<evidence type="ECO:0008006" key="3">
    <source>
        <dbReference type="Google" id="ProtNLM"/>
    </source>
</evidence>